<sequence length="389" mass="44953">MVLEKNNVLFNKIIQNYEKDDSVCLYGGLSGKALLIALIYLTTSEDKYYELLMESIDKINSTIEEGSISPFLSNGLAGVGLLYNYLDGKDILDAQQFLESVDIHLFDSMISLFQDEKNSSDQMNGSLGIGLYFLNRKHNEAIEVLLDYIFKNKVETEHHCYWIRNQQFSLNDEVGQSIDFGLAHGNMGKIYILMKSIELKIRKDECVFLLKKCIKYYMDNQQNFEEVGSDFPSMKTKNDESLLQKSRLAWCYGDLTIWYTLYKASVLINDTYVEQHSIKRLINSLKRQNYNDTFLKEPGFCHGFIGVSYIYFKLWKMTGIDEFKTGHEYWLERVNTFTEENKDYLLEPEGTEEMKSHSGLLEGTVGVALCMLTFSNPEIEGWSSLLMLD</sequence>
<evidence type="ECO:0008006" key="4">
    <source>
        <dbReference type="Google" id="ProtNLM"/>
    </source>
</evidence>
<dbReference type="GO" id="GO:0046872">
    <property type="term" value="F:metal ion binding"/>
    <property type="evidence" value="ECO:0007669"/>
    <property type="project" value="UniProtKB-KW"/>
</dbReference>
<dbReference type="SMART" id="SM01260">
    <property type="entry name" value="LANC_like"/>
    <property type="match status" value="1"/>
</dbReference>
<evidence type="ECO:0000313" key="3">
    <source>
        <dbReference type="Proteomes" id="UP000576082"/>
    </source>
</evidence>
<dbReference type="Gene3D" id="1.50.10.20">
    <property type="match status" value="1"/>
</dbReference>
<keyword evidence="1" id="KW-0862">Zinc</keyword>
<feature type="binding site" evidence="1">
    <location>
        <position position="251"/>
    </location>
    <ligand>
        <name>Zn(2+)</name>
        <dbReference type="ChEBI" id="CHEBI:29105"/>
    </ligand>
</feature>
<gene>
    <name evidence="2" type="ORF">HHU12_02340</name>
</gene>
<name>A0A7X9P069_9BACT</name>
<dbReference type="PANTHER" id="PTHR12736">
    <property type="entry name" value="LANC-LIKE PROTEIN"/>
    <property type="match status" value="1"/>
</dbReference>
<dbReference type="Proteomes" id="UP000576082">
    <property type="component" value="Unassembled WGS sequence"/>
</dbReference>
<comment type="caution">
    <text evidence="2">The sequence shown here is derived from an EMBL/GenBank/DDBJ whole genome shotgun (WGS) entry which is preliminary data.</text>
</comment>
<keyword evidence="3" id="KW-1185">Reference proteome</keyword>
<dbReference type="RefSeq" id="WP_169654614.1">
    <property type="nucleotide sequence ID" value="NZ_JABANE010000004.1"/>
</dbReference>
<dbReference type="GO" id="GO:0031179">
    <property type="term" value="P:peptide modification"/>
    <property type="evidence" value="ECO:0007669"/>
    <property type="project" value="InterPro"/>
</dbReference>
<accession>A0A7X9P069</accession>
<dbReference type="PRINTS" id="PR01950">
    <property type="entry name" value="LANCSUPER"/>
</dbReference>
<reference evidence="2 3" key="1">
    <citation type="submission" date="2020-04" db="EMBL/GenBank/DDBJ databases">
        <title>Flammeovirga sp. SR4, a novel species isolated from seawater.</title>
        <authorList>
            <person name="Wang X."/>
        </authorList>
    </citation>
    <scope>NUCLEOTIDE SEQUENCE [LARGE SCALE GENOMIC DNA]</scope>
    <source>
        <strain evidence="2 3">ATCC 23126</strain>
    </source>
</reference>
<dbReference type="SUPFAM" id="SSF158745">
    <property type="entry name" value="LanC-like"/>
    <property type="match status" value="1"/>
</dbReference>
<dbReference type="Pfam" id="PF05147">
    <property type="entry name" value="LANC_like"/>
    <property type="match status" value="1"/>
</dbReference>
<protein>
    <recommendedName>
        <fullName evidence="4">Lanthionine synthetase C family protein</fullName>
    </recommendedName>
</protein>
<feature type="binding site" evidence="1">
    <location>
        <position position="301"/>
    </location>
    <ligand>
        <name>Zn(2+)</name>
        <dbReference type="ChEBI" id="CHEBI:29105"/>
    </ligand>
</feature>
<evidence type="ECO:0000313" key="2">
    <source>
        <dbReference type="EMBL" id="NME66793.1"/>
    </source>
</evidence>
<dbReference type="EMBL" id="JABANE010000004">
    <property type="protein sequence ID" value="NME66793.1"/>
    <property type="molecule type" value="Genomic_DNA"/>
</dbReference>
<keyword evidence="1" id="KW-0479">Metal-binding</keyword>
<dbReference type="PANTHER" id="PTHR12736:SF7">
    <property type="entry name" value="LANC-LIKE PROTEIN 3"/>
    <property type="match status" value="1"/>
</dbReference>
<dbReference type="AlphaFoldDB" id="A0A7X9P069"/>
<dbReference type="InterPro" id="IPR007822">
    <property type="entry name" value="LANC-like"/>
</dbReference>
<proteinExistence type="predicted"/>
<organism evidence="2 3">
    <name type="scientific">Flammeovirga aprica JL-4</name>
    <dbReference type="NCBI Taxonomy" id="694437"/>
    <lineage>
        <taxon>Bacteria</taxon>
        <taxon>Pseudomonadati</taxon>
        <taxon>Bacteroidota</taxon>
        <taxon>Cytophagia</taxon>
        <taxon>Cytophagales</taxon>
        <taxon>Flammeovirgaceae</taxon>
        <taxon>Flammeovirga</taxon>
    </lineage>
</organism>
<feature type="binding site" evidence="1">
    <location>
        <position position="302"/>
    </location>
    <ligand>
        <name>Zn(2+)</name>
        <dbReference type="ChEBI" id="CHEBI:29105"/>
    </ligand>
</feature>
<evidence type="ECO:0000256" key="1">
    <source>
        <dbReference type="PIRSR" id="PIRSR607822-1"/>
    </source>
</evidence>
<dbReference type="GO" id="GO:0005886">
    <property type="term" value="C:plasma membrane"/>
    <property type="evidence" value="ECO:0007669"/>
    <property type="project" value="TreeGrafter"/>
</dbReference>